<evidence type="ECO:0000256" key="3">
    <source>
        <dbReference type="ARBA" id="ARBA00022729"/>
    </source>
</evidence>
<dbReference type="Proteomes" id="UP000822476">
    <property type="component" value="Unassembled WGS sequence"/>
</dbReference>
<evidence type="ECO:0000256" key="5">
    <source>
        <dbReference type="ARBA" id="ARBA00023157"/>
    </source>
</evidence>
<dbReference type="GO" id="GO:0005576">
    <property type="term" value="C:extracellular region"/>
    <property type="evidence" value="ECO:0007669"/>
    <property type="project" value="UniProtKB-SubCell"/>
</dbReference>
<gene>
    <name evidence="8" type="ORF">EG68_00554</name>
</gene>
<dbReference type="OrthoDB" id="6240294at2759"/>
<name>A0A8S9Z984_9TREM</name>
<keyword evidence="4" id="KW-0960">Knottin</keyword>
<evidence type="ECO:0000259" key="7">
    <source>
        <dbReference type="Pfam" id="PF11703"/>
    </source>
</evidence>
<keyword evidence="9" id="KW-1185">Reference proteome</keyword>
<evidence type="ECO:0000256" key="2">
    <source>
        <dbReference type="ARBA" id="ARBA00022525"/>
    </source>
</evidence>
<keyword evidence="5" id="KW-1015">Disulfide bond</keyword>
<reference evidence="8" key="1">
    <citation type="submission" date="2019-07" db="EMBL/GenBank/DDBJ databases">
        <title>Annotation for the trematode Paragonimus miyazaki's.</title>
        <authorList>
            <person name="Choi Y.-J."/>
        </authorList>
    </citation>
    <scope>NUCLEOTIDE SEQUENCE</scope>
    <source>
        <strain evidence="8">Japan</strain>
    </source>
</reference>
<keyword evidence="3 6" id="KW-0732">Signal</keyword>
<organism evidence="8 9">
    <name type="scientific">Paragonimus skrjabini miyazakii</name>
    <dbReference type="NCBI Taxonomy" id="59628"/>
    <lineage>
        <taxon>Eukaryota</taxon>
        <taxon>Metazoa</taxon>
        <taxon>Spiralia</taxon>
        <taxon>Lophotrochozoa</taxon>
        <taxon>Platyhelminthes</taxon>
        <taxon>Trematoda</taxon>
        <taxon>Digenea</taxon>
        <taxon>Plagiorchiida</taxon>
        <taxon>Troglotremata</taxon>
        <taxon>Troglotrematidae</taxon>
        <taxon>Paragonimus</taxon>
    </lineage>
</organism>
<comment type="caution">
    <text evidence="8">The sequence shown here is derived from an EMBL/GenBank/DDBJ whole genome shotgun (WGS) entry which is preliminary data.</text>
</comment>
<feature type="chain" id="PRO_5035741761" description="UPF0506 domain-containing protein" evidence="6">
    <location>
        <begin position="31"/>
        <end position="92"/>
    </location>
</feature>
<proteinExistence type="predicted"/>
<evidence type="ECO:0000256" key="4">
    <source>
        <dbReference type="ARBA" id="ARBA00022854"/>
    </source>
</evidence>
<dbReference type="Pfam" id="PF11703">
    <property type="entry name" value="UPF0506"/>
    <property type="match status" value="1"/>
</dbReference>
<evidence type="ECO:0000313" key="8">
    <source>
        <dbReference type="EMBL" id="KAF7262063.1"/>
    </source>
</evidence>
<dbReference type="AlphaFoldDB" id="A0A8S9Z984"/>
<keyword evidence="2" id="KW-0964">Secreted</keyword>
<protein>
    <recommendedName>
        <fullName evidence="7">UPF0506 domain-containing protein</fullName>
    </recommendedName>
</protein>
<accession>A0A8S9Z984</accession>
<comment type="subcellular location">
    <subcellularLocation>
        <location evidence="1">Secreted</location>
    </subcellularLocation>
</comment>
<evidence type="ECO:0000256" key="1">
    <source>
        <dbReference type="ARBA" id="ARBA00004613"/>
    </source>
</evidence>
<evidence type="ECO:0000256" key="6">
    <source>
        <dbReference type="SAM" id="SignalP"/>
    </source>
</evidence>
<feature type="signal peptide" evidence="6">
    <location>
        <begin position="1"/>
        <end position="30"/>
    </location>
</feature>
<sequence length="92" mass="10130">MRFSSRRLVSLTLYCYLFVVQVLFLPEVTAKCVGLNGACDGTMAFRCCGDLKCELHGAFKGKCKTCIAAGFPCTMNSQCCSRRCSALNCMEF</sequence>
<dbReference type="InterPro" id="IPR021712">
    <property type="entry name" value="UPF0506"/>
</dbReference>
<evidence type="ECO:0000313" key="9">
    <source>
        <dbReference type="Proteomes" id="UP000822476"/>
    </source>
</evidence>
<feature type="domain" description="UPF0506" evidence="7">
    <location>
        <begin position="32"/>
        <end position="89"/>
    </location>
</feature>
<dbReference type="EMBL" id="JTDE01000183">
    <property type="protein sequence ID" value="KAF7262063.1"/>
    <property type="molecule type" value="Genomic_DNA"/>
</dbReference>